<protein>
    <submittedName>
        <fullName evidence="4">Uncharacterized protein LOC108839338</fullName>
    </submittedName>
</protein>
<dbReference type="OrthoDB" id="1066671at2759"/>
<reference evidence="3" key="1">
    <citation type="journal article" date="2019" name="Database">
        <title>The radish genome database (RadishGD): an integrated information resource for radish genomics.</title>
        <authorList>
            <person name="Yu H.J."/>
            <person name="Baek S."/>
            <person name="Lee Y.J."/>
            <person name="Cho A."/>
            <person name="Mun J.H."/>
        </authorList>
    </citation>
    <scope>NUCLEOTIDE SEQUENCE [LARGE SCALE GENOMIC DNA]</scope>
    <source>
        <strain evidence="3">cv. WK10039</strain>
    </source>
</reference>
<feature type="domain" description="C2H2-type" evidence="2">
    <location>
        <begin position="210"/>
        <end position="232"/>
    </location>
</feature>
<dbReference type="InterPro" id="IPR013087">
    <property type="entry name" value="Znf_C2H2_type"/>
</dbReference>
<dbReference type="PANTHER" id="PTHR14379:SF32">
    <property type="entry name" value="C2H2-TYPE DOMAIN-CONTAINING PROTEIN"/>
    <property type="match status" value="1"/>
</dbReference>
<keyword evidence="3" id="KW-1185">Reference proteome</keyword>
<dbReference type="InterPro" id="IPR036236">
    <property type="entry name" value="Znf_C2H2_sf"/>
</dbReference>
<gene>
    <name evidence="4" type="primary">LOC108839338</name>
</gene>
<name>A0A6J0M5J6_RAPSA</name>
<dbReference type="KEGG" id="rsz:108839338"/>
<evidence type="ECO:0000313" key="3">
    <source>
        <dbReference type="Proteomes" id="UP000504610"/>
    </source>
</evidence>
<sequence>MIKNFTAEEKEEKEKLNKQQVESWRMMKKVNMARPEFATSRTVVLWDMDDCPLPNGYEPCRLGPRIDTELKSVGYNGELIIIAVGNLEGIPYDFLKALSSGGDVIKHSSFGIFDEVVSFFLSPGSQPPISIMLISTIVSLRESVTRNIYMRDISGYNLLLAYPPNSEPEDPHPSSLVFVGGEWLWGRDSLLKDSGSETRRLDTGCEQFSCKSCRQFFPSFEDFKVHLETNEHTNRVRLGASMRGLKYVLAAKNFEARKQSKNYLKLVDGQKLTFQRLHEFLTFDGKKKASNLEFQKEEAQSSLAKKNPTAKEKEAKNFGG</sequence>
<dbReference type="PANTHER" id="PTHR14379">
    <property type="entry name" value="LIMKAIN B LKAP"/>
    <property type="match status" value="1"/>
</dbReference>
<dbReference type="GO" id="GO:0005777">
    <property type="term" value="C:peroxisome"/>
    <property type="evidence" value="ECO:0007669"/>
    <property type="project" value="InterPro"/>
</dbReference>
<evidence type="ECO:0000256" key="1">
    <source>
        <dbReference type="SAM" id="MobiDB-lite"/>
    </source>
</evidence>
<feature type="region of interest" description="Disordered" evidence="1">
    <location>
        <begin position="295"/>
        <end position="320"/>
    </location>
</feature>
<dbReference type="AlphaFoldDB" id="A0A6J0M5J6"/>
<evidence type="ECO:0000313" key="4">
    <source>
        <dbReference type="RefSeq" id="XP_018467622.1"/>
    </source>
</evidence>
<organism evidence="3 4">
    <name type="scientific">Raphanus sativus</name>
    <name type="common">Radish</name>
    <name type="synonym">Raphanus raphanistrum var. sativus</name>
    <dbReference type="NCBI Taxonomy" id="3726"/>
    <lineage>
        <taxon>Eukaryota</taxon>
        <taxon>Viridiplantae</taxon>
        <taxon>Streptophyta</taxon>
        <taxon>Embryophyta</taxon>
        <taxon>Tracheophyta</taxon>
        <taxon>Spermatophyta</taxon>
        <taxon>Magnoliopsida</taxon>
        <taxon>eudicotyledons</taxon>
        <taxon>Gunneridae</taxon>
        <taxon>Pentapetalae</taxon>
        <taxon>rosids</taxon>
        <taxon>malvids</taxon>
        <taxon>Brassicales</taxon>
        <taxon>Brassicaceae</taxon>
        <taxon>Brassiceae</taxon>
        <taxon>Raphanus</taxon>
    </lineage>
</organism>
<proteinExistence type="predicted"/>
<dbReference type="GeneID" id="108839338"/>
<dbReference type="GO" id="GO:0010468">
    <property type="term" value="P:regulation of gene expression"/>
    <property type="evidence" value="ECO:0007669"/>
    <property type="project" value="InterPro"/>
</dbReference>
<dbReference type="CDD" id="cd10910">
    <property type="entry name" value="PIN_limkain_b1_N_like"/>
    <property type="match status" value="1"/>
</dbReference>
<dbReference type="SUPFAM" id="SSF57667">
    <property type="entry name" value="beta-beta-alpha zinc fingers"/>
    <property type="match status" value="1"/>
</dbReference>
<evidence type="ECO:0000259" key="2">
    <source>
        <dbReference type="PROSITE" id="PS00028"/>
    </source>
</evidence>
<accession>A0A6J0M5J6</accession>
<dbReference type="Proteomes" id="UP000504610">
    <property type="component" value="Chromosome 2"/>
</dbReference>
<dbReference type="RefSeq" id="XP_018467622.1">
    <property type="nucleotide sequence ID" value="XM_018612120.2"/>
</dbReference>
<dbReference type="PROSITE" id="PS00028">
    <property type="entry name" value="ZINC_FINGER_C2H2_1"/>
    <property type="match status" value="1"/>
</dbReference>
<reference evidence="4" key="2">
    <citation type="submission" date="2025-08" db="UniProtKB">
        <authorList>
            <consortium name="RefSeq"/>
        </authorList>
    </citation>
    <scope>IDENTIFICATION</scope>
    <source>
        <tissue evidence="4">Leaf</tissue>
    </source>
</reference>
<feature type="compositionally biased region" description="Basic and acidic residues" evidence="1">
    <location>
        <begin position="309"/>
        <end position="320"/>
    </location>
</feature>
<dbReference type="InterPro" id="IPR024768">
    <property type="entry name" value="Marf1"/>
</dbReference>